<organism evidence="1 2">
    <name type="scientific">Paenibacillus sediminis</name>
    <dbReference type="NCBI Taxonomy" id="664909"/>
    <lineage>
        <taxon>Bacteria</taxon>
        <taxon>Bacillati</taxon>
        <taxon>Bacillota</taxon>
        <taxon>Bacilli</taxon>
        <taxon>Bacillales</taxon>
        <taxon>Paenibacillaceae</taxon>
        <taxon>Paenibacillus</taxon>
    </lineage>
</organism>
<reference evidence="1 2" key="1">
    <citation type="submission" date="2021-03" db="EMBL/GenBank/DDBJ databases">
        <title>Genomic Encyclopedia of Type Strains, Phase IV (KMG-IV): sequencing the most valuable type-strain genomes for metagenomic binning, comparative biology and taxonomic classification.</title>
        <authorList>
            <person name="Goeker M."/>
        </authorList>
    </citation>
    <scope>NUCLEOTIDE SEQUENCE [LARGE SCALE GENOMIC DNA]</scope>
    <source>
        <strain evidence="1 2">DSM 23491</strain>
    </source>
</reference>
<evidence type="ECO:0000313" key="2">
    <source>
        <dbReference type="Proteomes" id="UP001519273"/>
    </source>
</evidence>
<dbReference type="RefSeq" id="WP_209849159.1">
    <property type="nucleotide sequence ID" value="NZ_CBCRVE010000008.1"/>
</dbReference>
<accession>A0ABS4H3U3</accession>
<protein>
    <submittedName>
        <fullName evidence="1">Small nuclear ribonucleoprotein (SnRNP)-like protein</fullName>
    </submittedName>
</protein>
<proteinExistence type="predicted"/>
<name>A0ABS4H3U3_9BACL</name>
<dbReference type="Proteomes" id="UP001519273">
    <property type="component" value="Unassembled WGS sequence"/>
</dbReference>
<dbReference type="EMBL" id="JAGGKP010000004">
    <property type="protein sequence ID" value="MBP1937199.1"/>
    <property type="molecule type" value="Genomic_DNA"/>
</dbReference>
<evidence type="ECO:0000313" key="1">
    <source>
        <dbReference type="EMBL" id="MBP1937199.1"/>
    </source>
</evidence>
<comment type="caution">
    <text evidence="1">The sequence shown here is derived from an EMBL/GenBank/DDBJ whole genome shotgun (WGS) entry which is preliminary data.</text>
</comment>
<keyword evidence="2" id="KW-1185">Reference proteome</keyword>
<sequence>MVEQYHFCRSCLHRNVIVHTIYGQTYEGVITNVDCSNVYLQVSDGEVQTSALFGARNQILTLSLFTLLAIGLIV</sequence>
<gene>
    <name evidence="1" type="ORF">J2Z20_002092</name>
</gene>